<feature type="transmembrane region" description="Helical" evidence="2">
    <location>
        <begin position="179"/>
        <end position="198"/>
    </location>
</feature>
<protein>
    <submittedName>
        <fullName evidence="3">Uncharacterized protein</fullName>
    </submittedName>
</protein>
<reference evidence="3" key="1">
    <citation type="submission" date="2022-10" db="EMBL/GenBank/DDBJ databases">
        <authorList>
            <person name="Chen Y."/>
            <person name="Dougan E. K."/>
            <person name="Chan C."/>
            <person name="Rhodes N."/>
            <person name="Thang M."/>
        </authorList>
    </citation>
    <scope>NUCLEOTIDE SEQUENCE</scope>
</reference>
<feature type="region of interest" description="Disordered" evidence="1">
    <location>
        <begin position="356"/>
        <end position="376"/>
    </location>
</feature>
<feature type="transmembrane region" description="Helical" evidence="2">
    <location>
        <begin position="218"/>
        <end position="239"/>
    </location>
</feature>
<keyword evidence="2" id="KW-1133">Transmembrane helix</keyword>
<accession>A0A9P1DI75</accession>
<dbReference type="EMBL" id="CAMXCT010004668">
    <property type="protein sequence ID" value="CAI4009902.1"/>
    <property type="molecule type" value="Genomic_DNA"/>
</dbReference>
<sequence>MAAMRPSKGDESEKLEEEAEEEEDEVEEEAEEEKEATMVDVDDEDAADVKSAVLEGIALDEQILKATQGYPVYFHASMISDLKSSDEPAEVEQERRLEAAEGLVWNAKFQQLQEQVAADVQLTQRAAHRCRTVNGDHLDVSEPCGVHAAAVSERGRLGGGGRLTSPPTQRLADYSGQAARMWGVLSGLAGAIVPLGFFAAPKLEKDDSPRKFVKRLHYLVASIGICCELIAVVWSTVAVNKLNVPQLRHLASAVSALGAAGAPLDQLQGTFDEVLLRPWRFPPHVQRLHGRAEAERQQRQDLVDQSAIGAQRQSLFARKVVYAIVGRESPHIQVCVTKYSCAQDFFERSVQELQRTARSHGSRNTSSGRRKNAAKSGLALQNPEGLLLYVLESLDSGDIPYHRICDLRLRHWAQLVRDLSGE</sequence>
<dbReference type="Proteomes" id="UP001152797">
    <property type="component" value="Unassembled WGS sequence"/>
</dbReference>
<reference evidence="4" key="2">
    <citation type="submission" date="2024-04" db="EMBL/GenBank/DDBJ databases">
        <authorList>
            <person name="Chen Y."/>
            <person name="Shah S."/>
            <person name="Dougan E. K."/>
            <person name="Thang M."/>
            <person name="Chan C."/>
        </authorList>
    </citation>
    <scope>NUCLEOTIDE SEQUENCE [LARGE SCALE GENOMIC DNA]</scope>
</reference>
<proteinExistence type="predicted"/>
<dbReference type="EMBL" id="CAMXCT030004668">
    <property type="protein sequence ID" value="CAL4797214.1"/>
    <property type="molecule type" value="Genomic_DNA"/>
</dbReference>
<gene>
    <name evidence="3" type="ORF">C1SCF055_LOCUS35227</name>
</gene>
<dbReference type="AlphaFoldDB" id="A0A9P1DI75"/>
<evidence type="ECO:0000313" key="4">
    <source>
        <dbReference type="EMBL" id="CAL1163277.1"/>
    </source>
</evidence>
<evidence type="ECO:0000313" key="5">
    <source>
        <dbReference type="Proteomes" id="UP001152797"/>
    </source>
</evidence>
<evidence type="ECO:0000256" key="1">
    <source>
        <dbReference type="SAM" id="MobiDB-lite"/>
    </source>
</evidence>
<comment type="caution">
    <text evidence="3">The sequence shown here is derived from an EMBL/GenBank/DDBJ whole genome shotgun (WGS) entry which is preliminary data.</text>
</comment>
<feature type="region of interest" description="Disordered" evidence="1">
    <location>
        <begin position="1"/>
        <end position="45"/>
    </location>
</feature>
<evidence type="ECO:0000256" key="2">
    <source>
        <dbReference type="SAM" id="Phobius"/>
    </source>
</evidence>
<organism evidence="3">
    <name type="scientific">Cladocopium goreaui</name>
    <dbReference type="NCBI Taxonomy" id="2562237"/>
    <lineage>
        <taxon>Eukaryota</taxon>
        <taxon>Sar</taxon>
        <taxon>Alveolata</taxon>
        <taxon>Dinophyceae</taxon>
        <taxon>Suessiales</taxon>
        <taxon>Symbiodiniaceae</taxon>
        <taxon>Cladocopium</taxon>
    </lineage>
</organism>
<keyword evidence="2" id="KW-0472">Membrane</keyword>
<keyword evidence="2" id="KW-0812">Transmembrane</keyword>
<dbReference type="EMBL" id="CAMXCT020004668">
    <property type="protein sequence ID" value="CAL1163277.1"/>
    <property type="molecule type" value="Genomic_DNA"/>
</dbReference>
<name>A0A9P1DI75_9DINO</name>
<dbReference type="OrthoDB" id="436877at2759"/>
<keyword evidence="5" id="KW-1185">Reference proteome</keyword>
<evidence type="ECO:0000313" key="3">
    <source>
        <dbReference type="EMBL" id="CAI4009902.1"/>
    </source>
</evidence>
<feature type="compositionally biased region" description="Acidic residues" evidence="1">
    <location>
        <begin position="13"/>
        <end position="45"/>
    </location>
</feature>